<keyword evidence="2" id="KW-1185">Reference proteome</keyword>
<evidence type="ECO:0000313" key="1">
    <source>
        <dbReference type="EMBL" id="GAA0916463.1"/>
    </source>
</evidence>
<sequence length="104" mass="11041">MRLREIAGTCEGGTCPAVYDIDADPDHCGVRGHVVSDPDAPVHLGLPEGETAVIVPRALLRKAIDADIPYEMAWGYHLNQAVGEHIVVVDVAGSENQLAGVPDF</sequence>
<dbReference type="RefSeq" id="WP_343948651.1">
    <property type="nucleotide sequence ID" value="NZ_BAAAHQ010000004.1"/>
</dbReference>
<dbReference type="Proteomes" id="UP001501578">
    <property type="component" value="Unassembled WGS sequence"/>
</dbReference>
<comment type="caution">
    <text evidence="1">The sequence shown here is derived from an EMBL/GenBank/DDBJ whole genome shotgun (WGS) entry which is preliminary data.</text>
</comment>
<gene>
    <name evidence="1" type="ORF">GCM10009560_11650</name>
</gene>
<dbReference type="EMBL" id="BAAAHQ010000004">
    <property type="protein sequence ID" value="GAA0916463.1"/>
    <property type="molecule type" value="Genomic_DNA"/>
</dbReference>
<evidence type="ECO:0000313" key="2">
    <source>
        <dbReference type="Proteomes" id="UP001501578"/>
    </source>
</evidence>
<accession>A0ABP3Z976</accession>
<protein>
    <submittedName>
        <fullName evidence="1">Uncharacterized protein</fullName>
    </submittedName>
</protein>
<proteinExistence type="predicted"/>
<organism evidence="1 2">
    <name type="scientific">Nonomuraea longicatena</name>
    <dbReference type="NCBI Taxonomy" id="83682"/>
    <lineage>
        <taxon>Bacteria</taxon>
        <taxon>Bacillati</taxon>
        <taxon>Actinomycetota</taxon>
        <taxon>Actinomycetes</taxon>
        <taxon>Streptosporangiales</taxon>
        <taxon>Streptosporangiaceae</taxon>
        <taxon>Nonomuraea</taxon>
    </lineage>
</organism>
<name>A0ABP3Z976_9ACTN</name>
<reference evidence="2" key="1">
    <citation type="journal article" date="2019" name="Int. J. Syst. Evol. Microbiol.">
        <title>The Global Catalogue of Microorganisms (GCM) 10K type strain sequencing project: providing services to taxonomists for standard genome sequencing and annotation.</title>
        <authorList>
            <consortium name="The Broad Institute Genomics Platform"/>
            <consortium name="The Broad Institute Genome Sequencing Center for Infectious Disease"/>
            <person name="Wu L."/>
            <person name="Ma J."/>
        </authorList>
    </citation>
    <scope>NUCLEOTIDE SEQUENCE [LARGE SCALE GENOMIC DNA]</scope>
    <source>
        <strain evidence="2">JCM 11136</strain>
    </source>
</reference>